<reference evidence="20 21" key="1">
    <citation type="submission" date="2017-11" db="EMBL/GenBank/DDBJ databases">
        <title>Genome sequence of Mesoplasma tabanidae BARC 857 (ATCC 49584).</title>
        <authorList>
            <person name="Lo W.-S."/>
            <person name="Kuo C.-H."/>
        </authorList>
    </citation>
    <scope>NUCLEOTIDE SEQUENCE [LARGE SCALE GENOMIC DNA]</scope>
    <source>
        <strain evidence="20 21">BARC 857</strain>
    </source>
</reference>
<dbReference type="PANTHER" id="PTHR42861">
    <property type="entry name" value="CALCIUM-TRANSPORTING ATPASE"/>
    <property type="match status" value="1"/>
</dbReference>
<evidence type="ECO:0000256" key="12">
    <source>
        <dbReference type="ARBA" id="ARBA00022842"/>
    </source>
</evidence>
<evidence type="ECO:0000256" key="7">
    <source>
        <dbReference type="ARBA" id="ARBA00022519"/>
    </source>
</evidence>
<dbReference type="Proteomes" id="UP000232223">
    <property type="component" value="Chromosome"/>
</dbReference>
<dbReference type="Gene3D" id="3.40.1110.10">
    <property type="entry name" value="Calcium-transporting ATPase, cytoplasmic domain N"/>
    <property type="match status" value="1"/>
</dbReference>
<evidence type="ECO:0000256" key="13">
    <source>
        <dbReference type="ARBA" id="ARBA00022967"/>
    </source>
</evidence>
<evidence type="ECO:0000256" key="5">
    <source>
        <dbReference type="ARBA" id="ARBA00013555"/>
    </source>
</evidence>
<dbReference type="Pfam" id="PF00689">
    <property type="entry name" value="Cation_ATPase_C"/>
    <property type="match status" value="1"/>
</dbReference>
<comment type="catalytic activity">
    <reaction evidence="17">
        <text>Mg(2+)(out) + ATP + H2O = Mg(2+)(in) + ADP + phosphate + H(+)</text>
        <dbReference type="Rhea" id="RHEA:10260"/>
        <dbReference type="ChEBI" id="CHEBI:15377"/>
        <dbReference type="ChEBI" id="CHEBI:15378"/>
        <dbReference type="ChEBI" id="CHEBI:18420"/>
        <dbReference type="ChEBI" id="CHEBI:30616"/>
        <dbReference type="ChEBI" id="CHEBI:43474"/>
        <dbReference type="ChEBI" id="CHEBI:456216"/>
        <dbReference type="EC" id="7.2.2.14"/>
    </reaction>
</comment>
<dbReference type="InterPro" id="IPR023214">
    <property type="entry name" value="HAD_sf"/>
</dbReference>
<feature type="transmembrane region" description="Helical" evidence="18">
    <location>
        <begin position="790"/>
        <end position="808"/>
    </location>
</feature>
<proteinExistence type="inferred from homology"/>
<dbReference type="AlphaFoldDB" id="A0A2K8P808"/>
<dbReference type="SFLD" id="SFLDS00003">
    <property type="entry name" value="Haloacid_Dehalogenase"/>
    <property type="match status" value="1"/>
</dbReference>
<dbReference type="SFLD" id="SFLDF00027">
    <property type="entry name" value="p-type_atpase"/>
    <property type="match status" value="1"/>
</dbReference>
<dbReference type="PRINTS" id="PR01836">
    <property type="entry name" value="MGATPASE"/>
</dbReference>
<dbReference type="EC" id="7.2.2.14" evidence="4"/>
<keyword evidence="21" id="KW-1185">Reference proteome</keyword>
<dbReference type="InterPro" id="IPR008250">
    <property type="entry name" value="ATPase_P-typ_transduc_dom_A_sf"/>
</dbReference>
<keyword evidence="8" id="KW-0597">Phosphoprotein</keyword>
<protein>
    <recommendedName>
        <fullName evidence="5">Magnesium-transporting ATPase, P-type 1</fullName>
        <ecNumber evidence="4">7.2.2.14</ecNumber>
    </recommendedName>
    <alternativeName>
        <fullName evidence="16">Mg(2+) transport ATPase, P-type 1</fullName>
    </alternativeName>
</protein>
<evidence type="ECO:0000313" key="20">
    <source>
        <dbReference type="EMBL" id="ATZ21735.1"/>
    </source>
</evidence>
<evidence type="ECO:0000256" key="9">
    <source>
        <dbReference type="ARBA" id="ARBA00022692"/>
    </source>
</evidence>
<dbReference type="Gene3D" id="3.40.50.1000">
    <property type="entry name" value="HAD superfamily/HAD-like"/>
    <property type="match status" value="1"/>
</dbReference>
<dbReference type="InterPro" id="IPR044492">
    <property type="entry name" value="P_typ_ATPase_HD_dom"/>
</dbReference>
<evidence type="ECO:0000256" key="4">
    <source>
        <dbReference type="ARBA" id="ARBA00012786"/>
    </source>
</evidence>
<dbReference type="SFLD" id="SFLDG00002">
    <property type="entry name" value="C1.7:_P-type_atpase_like"/>
    <property type="match status" value="1"/>
</dbReference>
<sequence>MKRLKKLNNNTKIELINYVDSDNNKLLKQFEVNSFGLNDEQVEINREKFGGKELKPARFNIFLVFVKSFFSPFNIILMVIDAFNFYEYIDEPNTFSLVAAVIVLIMILASGTMAFIQEVRSHLVIKKMITENKKTSKVIRNIAYNYKSIDNANSIRMIKEAESIENDELVPGDIIYLVNGDIIPADVRILWSNNLYVNQSSLTGESFPVQKKDSNDIEFESHLSYQNIGYMGTEVMSGSGLAIVVATGQKTYFSLIDNKVKEKRKSSSFEKGIKRITLYLIAFMIAVIPAVLLISGLQQGDLVKGAMFTIAIAVGITPEMLPIIVTSNLTRGYKQIEKNGEIIVKNLNSVQNIGAIDILCTDKTGTITSGEISLNKVTGVNGEKSEFLENVLYLNSYFQSGFQNPIDSAVLSSKIKKPDVEDYTKEWEIPFDFERKILSVILTSKKDKEIFTKGAVEEVLKVCNRISINGKIEKLDAKQKKIILNKTHELNLEGYRVIGIAHNILQDEDVEEELIFYGFGTFFDRPKKTSKKLIKNLASKGISTKVLTGDNEIITRAICKNVDFEITKLFSGAEIEAMDERQLNKAVVEANVFVKLSPIHKSTIIAALQAQGHAVGFMGDGINDAPVLRESDVAISFSEASNIAQDAADMILTGESLMAIENAVVEGRKSLANMLKYIKVTVASNFGNVISVIVALFLTKEEPMLALHLLLQNLLYDFVMFALVFDNVDEEFLQKPRPFTTKNIIWFAVINGPISSIFDISTFLVLIFVYNLVPFQGSVPKGSTDAMQFHASWFVVGLMTQTAVMQVYRTEKTPFIQSKCSLSMLIATIIICLAAILIPFTPVNQLVQMATPHWSFIFVALGFVGCYILLAQLVKKLYIKKFKEWL</sequence>
<feature type="transmembrane region" description="Helical" evidence="18">
    <location>
        <begin position="276"/>
        <end position="294"/>
    </location>
</feature>
<keyword evidence="7" id="KW-0997">Cell inner membrane</keyword>
<dbReference type="OrthoDB" id="9813266at2"/>
<dbReference type="SUPFAM" id="SSF81653">
    <property type="entry name" value="Calcium ATPase, transduction domain A"/>
    <property type="match status" value="1"/>
</dbReference>
<feature type="transmembrane region" description="Helical" evidence="18">
    <location>
        <begin position="853"/>
        <end position="874"/>
    </location>
</feature>
<organism evidence="20 21">
    <name type="scientific">Mesoplasma tabanidae</name>
    <dbReference type="NCBI Taxonomy" id="219745"/>
    <lineage>
        <taxon>Bacteria</taxon>
        <taxon>Bacillati</taxon>
        <taxon>Mycoplasmatota</taxon>
        <taxon>Mollicutes</taxon>
        <taxon>Entomoplasmatales</taxon>
        <taxon>Entomoplasmataceae</taxon>
        <taxon>Mesoplasma</taxon>
    </lineage>
</organism>
<dbReference type="InterPro" id="IPR023299">
    <property type="entry name" value="ATPase_P-typ_cyto_dom_N"/>
</dbReference>
<comment type="similarity">
    <text evidence="3">Belongs to the cation transport ATPase (P-type) (TC 3.A.3) family. Type IIIB subfamily.</text>
</comment>
<dbReference type="CDD" id="cd02077">
    <property type="entry name" value="P-type_ATPase_Mg"/>
    <property type="match status" value="1"/>
</dbReference>
<evidence type="ECO:0000256" key="10">
    <source>
        <dbReference type="ARBA" id="ARBA00022741"/>
    </source>
</evidence>
<accession>A0A2K8P808</accession>
<dbReference type="Pfam" id="PF13246">
    <property type="entry name" value="Cation_ATPase"/>
    <property type="match status" value="1"/>
</dbReference>
<dbReference type="SUPFAM" id="SSF81665">
    <property type="entry name" value="Calcium ATPase, transmembrane domain M"/>
    <property type="match status" value="1"/>
</dbReference>
<keyword evidence="12" id="KW-0460">Magnesium</keyword>
<feature type="transmembrane region" description="Helical" evidence="18">
    <location>
        <begin position="677"/>
        <end position="699"/>
    </location>
</feature>
<dbReference type="PROSITE" id="PS00154">
    <property type="entry name" value="ATPASE_E1_E2"/>
    <property type="match status" value="1"/>
</dbReference>
<evidence type="ECO:0000256" key="15">
    <source>
        <dbReference type="ARBA" id="ARBA00023136"/>
    </source>
</evidence>
<evidence type="ECO:0000256" key="1">
    <source>
        <dbReference type="ARBA" id="ARBA00003954"/>
    </source>
</evidence>
<feature type="transmembrane region" description="Helical" evidence="18">
    <location>
        <begin position="705"/>
        <end position="725"/>
    </location>
</feature>
<evidence type="ECO:0000259" key="19">
    <source>
        <dbReference type="SMART" id="SM00831"/>
    </source>
</evidence>
<comment type="subcellular location">
    <subcellularLocation>
        <location evidence="2">Cell inner membrane</location>
        <topology evidence="2">Multi-pass membrane protein</topology>
    </subcellularLocation>
</comment>
<evidence type="ECO:0000256" key="17">
    <source>
        <dbReference type="ARBA" id="ARBA00047295"/>
    </source>
</evidence>
<dbReference type="InterPro" id="IPR001757">
    <property type="entry name" value="P_typ_ATPase"/>
</dbReference>
<evidence type="ECO:0000256" key="8">
    <source>
        <dbReference type="ARBA" id="ARBA00022553"/>
    </source>
</evidence>
<dbReference type="NCBIfam" id="TIGR01494">
    <property type="entry name" value="ATPase_P-type"/>
    <property type="match status" value="2"/>
</dbReference>
<dbReference type="InterPro" id="IPR059000">
    <property type="entry name" value="ATPase_P-type_domA"/>
</dbReference>
<feature type="transmembrane region" description="Helical" evidence="18">
    <location>
        <begin position="745"/>
        <end position="770"/>
    </location>
</feature>
<dbReference type="SUPFAM" id="SSF56784">
    <property type="entry name" value="HAD-like"/>
    <property type="match status" value="1"/>
</dbReference>
<dbReference type="Gene3D" id="2.70.150.10">
    <property type="entry name" value="Calcium-transporting ATPase, cytoplasmic transduction domain A"/>
    <property type="match status" value="1"/>
</dbReference>
<dbReference type="Gene3D" id="1.20.1110.10">
    <property type="entry name" value="Calcium-transporting ATPase, transmembrane domain"/>
    <property type="match status" value="1"/>
</dbReference>
<keyword evidence="13" id="KW-1278">Translocase</keyword>
<dbReference type="GO" id="GO:0005886">
    <property type="term" value="C:plasma membrane"/>
    <property type="evidence" value="ECO:0007669"/>
    <property type="project" value="UniProtKB-SubCell"/>
</dbReference>
<dbReference type="EMBL" id="CP024969">
    <property type="protein sequence ID" value="ATZ21735.1"/>
    <property type="molecule type" value="Genomic_DNA"/>
</dbReference>
<dbReference type="Pfam" id="PF00122">
    <property type="entry name" value="E1-E2_ATPase"/>
    <property type="match status" value="1"/>
</dbReference>
<evidence type="ECO:0000256" key="14">
    <source>
        <dbReference type="ARBA" id="ARBA00022989"/>
    </source>
</evidence>
<feature type="domain" description="Cation-transporting P-type ATPase N-terminal" evidence="19">
    <location>
        <begin position="17"/>
        <end position="89"/>
    </location>
</feature>
<keyword evidence="10" id="KW-0547">Nucleotide-binding</keyword>
<keyword evidence="9 18" id="KW-0812">Transmembrane</keyword>
<dbReference type="InterPro" id="IPR006415">
    <property type="entry name" value="P-type_ATPase_IIIB"/>
</dbReference>
<feature type="transmembrane region" description="Helical" evidence="18">
    <location>
        <begin position="820"/>
        <end position="841"/>
    </location>
</feature>
<name>A0A2K8P808_9MOLU</name>
<dbReference type="InterPro" id="IPR023298">
    <property type="entry name" value="ATPase_P-typ_TM_dom_sf"/>
</dbReference>
<dbReference type="InterPro" id="IPR018303">
    <property type="entry name" value="ATPase_P-typ_P_site"/>
</dbReference>
<keyword evidence="15 18" id="KW-0472">Membrane</keyword>
<evidence type="ECO:0000313" key="21">
    <source>
        <dbReference type="Proteomes" id="UP000232223"/>
    </source>
</evidence>
<gene>
    <name evidence="20" type="primary">mgtA</name>
    <name evidence="20" type="ORF">MTABA_v1c05410</name>
</gene>
<evidence type="ECO:0000256" key="3">
    <source>
        <dbReference type="ARBA" id="ARBA00008746"/>
    </source>
</evidence>
<keyword evidence="14 18" id="KW-1133">Transmembrane helix</keyword>
<evidence type="ECO:0000256" key="18">
    <source>
        <dbReference type="SAM" id="Phobius"/>
    </source>
</evidence>
<keyword evidence="11" id="KW-0067">ATP-binding</keyword>
<dbReference type="InterPro" id="IPR006068">
    <property type="entry name" value="ATPase_P-typ_cation-transptr_C"/>
</dbReference>
<dbReference type="NCBIfam" id="TIGR01524">
    <property type="entry name" value="ATPase-IIIB_Mg"/>
    <property type="match status" value="1"/>
</dbReference>
<feature type="transmembrane region" description="Helical" evidence="18">
    <location>
        <begin position="95"/>
        <end position="116"/>
    </location>
</feature>
<evidence type="ECO:0000256" key="6">
    <source>
        <dbReference type="ARBA" id="ARBA00022475"/>
    </source>
</evidence>
<dbReference type="Pfam" id="PF00690">
    <property type="entry name" value="Cation_ATPase_N"/>
    <property type="match status" value="1"/>
</dbReference>
<dbReference type="InterPro" id="IPR036412">
    <property type="entry name" value="HAD-like_sf"/>
</dbReference>
<dbReference type="SMART" id="SM00831">
    <property type="entry name" value="Cation_ATPase_N"/>
    <property type="match status" value="1"/>
</dbReference>
<feature type="transmembrane region" description="Helical" evidence="18">
    <location>
        <begin position="306"/>
        <end position="325"/>
    </location>
</feature>
<dbReference type="KEGG" id="mtab:MTABA_v1c05410"/>
<dbReference type="GO" id="GO:0015444">
    <property type="term" value="F:P-type magnesium transporter activity"/>
    <property type="evidence" value="ECO:0007669"/>
    <property type="project" value="UniProtKB-EC"/>
</dbReference>
<comment type="function">
    <text evidence="1">Mediates magnesium influx to the cytosol.</text>
</comment>
<evidence type="ECO:0000256" key="11">
    <source>
        <dbReference type="ARBA" id="ARBA00022840"/>
    </source>
</evidence>
<dbReference type="GO" id="GO:0016887">
    <property type="term" value="F:ATP hydrolysis activity"/>
    <property type="evidence" value="ECO:0007669"/>
    <property type="project" value="InterPro"/>
</dbReference>
<dbReference type="InterPro" id="IPR004014">
    <property type="entry name" value="ATPase_P-typ_cation-transptr_N"/>
</dbReference>
<feature type="transmembrane region" description="Helical" evidence="18">
    <location>
        <begin position="61"/>
        <end position="83"/>
    </location>
</feature>
<evidence type="ECO:0000256" key="16">
    <source>
        <dbReference type="ARBA" id="ARBA00029806"/>
    </source>
</evidence>
<dbReference type="GO" id="GO:0005524">
    <property type="term" value="F:ATP binding"/>
    <property type="evidence" value="ECO:0007669"/>
    <property type="project" value="UniProtKB-KW"/>
</dbReference>
<dbReference type="RefSeq" id="WP_100679657.1">
    <property type="nucleotide sequence ID" value="NZ_CP024969.1"/>
</dbReference>
<keyword evidence="6" id="KW-1003">Cell membrane</keyword>
<evidence type="ECO:0000256" key="2">
    <source>
        <dbReference type="ARBA" id="ARBA00004429"/>
    </source>
</evidence>